<dbReference type="HOGENOM" id="CLU_038701_0_0_1"/>
<dbReference type="InterPro" id="IPR001810">
    <property type="entry name" value="F-box_dom"/>
</dbReference>
<feature type="domain" description="F-box" evidence="1">
    <location>
        <begin position="31"/>
        <end position="86"/>
    </location>
</feature>
<accession>D6RNN2</accession>
<dbReference type="SUPFAM" id="SSF81383">
    <property type="entry name" value="F-box domain"/>
    <property type="match status" value="1"/>
</dbReference>
<dbReference type="Gene3D" id="1.20.1280.50">
    <property type="match status" value="1"/>
</dbReference>
<protein>
    <recommendedName>
        <fullName evidence="1">F-box domain-containing protein</fullName>
    </recommendedName>
</protein>
<dbReference type="InParanoid" id="D6RNN2"/>
<evidence type="ECO:0000259" key="1">
    <source>
        <dbReference type="Pfam" id="PF12937"/>
    </source>
</evidence>
<sequence length="377" mass="42840">MSKQRRDELLREIDELHLAIDLQQSALSPIRLLPLEILARIFWFATPSGMSVEYSDIRAPWNVGGVCKYWRDVVYSTPSLWTTISIDWNANIALDQKRSPYPERLSKFLELSGSQPVSITPSNYPHVAWGPPAEAPNRQAWLSSYRLLEEAALTRWSGSIRASFLSQFRKFHSNSTQTLPAITRLNGVDDQFFADLTMEGNIKLRLPALSHVVFQDVWNIRSELDSEYRRTVYQHANSFLKEHSRTLRTLEFRGTHSLAAFAFMAKSPSSNAILRRVDKLVIRHQSRPDAVSIPSDELRVLGRTVHRATVPSVSHLTIINPPLHVAACLRRMAIPTLKTLELVIAPTKVSEEVVAPTLLDFFEASDCRRNLESLFLS</sequence>
<gene>
    <name evidence="2" type="ORF">CC1G_14804</name>
</gene>
<keyword evidence="3" id="KW-1185">Reference proteome</keyword>
<dbReference type="VEuPathDB" id="FungiDB:CC1G_14804"/>
<reference evidence="2 3" key="1">
    <citation type="journal article" date="2010" name="Proc. Natl. Acad. Sci. U.S.A.">
        <title>Insights into evolution of multicellular fungi from the assembled chromosomes of the mushroom Coprinopsis cinerea (Coprinus cinereus).</title>
        <authorList>
            <person name="Stajich J.E."/>
            <person name="Wilke S.K."/>
            <person name="Ahren D."/>
            <person name="Au C.H."/>
            <person name="Birren B.W."/>
            <person name="Borodovsky M."/>
            <person name="Burns C."/>
            <person name="Canback B."/>
            <person name="Casselton L.A."/>
            <person name="Cheng C.K."/>
            <person name="Deng J."/>
            <person name="Dietrich F.S."/>
            <person name="Fargo D.C."/>
            <person name="Farman M.L."/>
            <person name="Gathman A.C."/>
            <person name="Goldberg J."/>
            <person name="Guigo R."/>
            <person name="Hoegger P.J."/>
            <person name="Hooker J.B."/>
            <person name="Huggins A."/>
            <person name="James T.Y."/>
            <person name="Kamada T."/>
            <person name="Kilaru S."/>
            <person name="Kodira C."/>
            <person name="Kues U."/>
            <person name="Kupfer D."/>
            <person name="Kwan H.S."/>
            <person name="Lomsadze A."/>
            <person name="Li W."/>
            <person name="Lilly W.W."/>
            <person name="Ma L.J."/>
            <person name="Mackey A.J."/>
            <person name="Manning G."/>
            <person name="Martin F."/>
            <person name="Muraguchi H."/>
            <person name="Natvig D.O."/>
            <person name="Palmerini H."/>
            <person name="Ramesh M.A."/>
            <person name="Rehmeyer C.J."/>
            <person name="Roe B.A."/>
            <person name="Shenoy N."/>
            <person name="Stanke M."/>
            <person name="Ter-Hovhannisyan V."/>
            <person name="Tunlid A."/>
            <person name="Velagapudi R."/>
            <person name="Vision T.J."/>
            <person name="Zeng Q."/>
            <person name="Zolan M.E."/>
            <person name="Pukkila P.J."/>
        </authorList>
    </citation>
    <scope>NUCLEOTIDE SEQUENCE [LARGE SCALE GENOMIC DNA]</scope>
    <source>
        <strain evidence="3">Okayama-7 / 130 / ATCC MYA-4618 / FGSC 9003</strain>
    </source>
</reference>
<proteinExistence type="predicted"/>
<dbReference type="Pfam" id="PF12937">
    <property type="entry name" value="F-box-like"/>
    <property type="match status" value="1"/>
</dbReference>
<comment type="caution">
    <text evidence="2">The sequence shown here is derived from an EMBL/GenBank/DDBJ whole genome shotgun (WGS) entry which is preliminary data.</text>
</comment>
<dbReference type="EMBL" id="AACS02000007">
    <property type="protein sequence ID" value="EFI27331.1"/>
    <property type="molecule type" value="Genomic_DNA"/>
</dbReference>
<dbReference type="InterPro" id="IPR036047">
    <property type="entry name" value="F-box-like_dom_sf"/>
</dbReference>
<dbReference type="Proteomes" id="UP000001861">
    <property type="component" value="Unassembled WGS sequence"/>
</dbReference>
<evidence type="ECO:0000313" key="3">
    <source>
        <dbReference type="Proteomes" id="UP000001861"/>
    </source>
</evidence>
<name>D6RNN2_COPC7</name>
<dbReference type="AlphaFoldDB" id="D6RNN2"/>
<organism evidence="2 3">
    <name type="scientific">Coprinopsis cinerea (strain Okayama-7 / 130 / ATCC MYA-4618 / FGSC 9003)</name>
    <name type="common">Inky cap fungus</name>
    <name type="synonym">Hormographiella aspergillata</name>
    <dbReference type="NCBI Taxonomy" id="240176"/>
    <lineage>
        <taxon>Eukaryota</taxon>
        <taxon>Fungi</taxon>
        <taxon>Dikarya</taxon>
        <taxon>Basidiomycota</taxon>
        <taxon>Agaricomycotina</taxon>
        <taxon>Agaricomycetes</taxon>
        <taxon>Agaricomycetidae</taxon>
        <taxon>Agaricales</taxon>
        <taxon>Agaricineae</taxon>
        <taxon>Psathyrellaceae</taxon>
        <taxon>Coprinopsis</taxon>
    </lineage>
</organism>
<dbReference type="KEGG" id="cci:CC1G_14804"/>
<dbReference type="GeneID" id="9379136"/>
<dbReference type="OrthoDB" id="3248197at2759"/>
<evidence type="ECO:0000313" key="2">
    <source>
        <dbReference type="EMBL" id="EFI27331.1"/>
    </source>
</evidence>
<dbReference type="RefSeq" id="XP_002910825.1">
    <property type="nucleotide sequence ID" value="XM_002910779.1"/>
</dbReference>